<evidence type="ECO:0000256" key="1">
    <source>
        <dbReference type="SAM" id="MobiDB-lite"/>
    </source>
</evidence>
<dbReference type="EMBL" id="HBHJ01029002">
    <property type="protein sequence ID" value="CAD9708208.1"/>
    <property type="molecule type" value="Transcribed_RNA"/>
</dbReference>
<dbReference type="AlphaFoldDB" id="A0A7S2SS95"/>
<accession>A0A7S2SS95</accession>
<feature type="region of interest" description="Disordered" evidence="1">
    <location>
        <begin position="208"/>
        <end position="230"/>
    </location>
</feature>
<proteinExistence type="predicted"/>
<gene>
    <name evidence="2" type="ORF">RMAR1173_LOCUS19199</name>
</gene>
<sequence>MVLSDQRAYRLARELLPLDFNASHPLASLLHLHSLAAAVRYAVRYLSAREHVEGEAPFAAGGRLVLFAPSSPVCAVALRLLFDFHAVIGFADETLSAEAVKELEEAVVDTALPTINLSTERRTLELVSAKSYDASAAAADVLVLPDPETRAQAGESVERMAPGGLVVALSKPLSSSYLRALPSPPQHASRGLEGVYLYERTQIPSSRGPILDVDLGQESPALTSPHDAALMQRKRRSFKSELPEDVVAEDEAF</sequence>
<protein>
    <submittedName>
        <fullName evidence="2">Uncharacterized protein</fullName>
    </submittedName>
</protein>
<name>A0A7S2SS95_9STRA</name>
<organism evidence="2">
    <name type="scientific">Rhizochromulina marina</name>
    <dbReference type="NCBI Taxonomy" id="1034831"/>
    <lineage>
        <taxon>Eukaryota</taxon>
        <taxon>Sar</taxon>
        <taxon>Stramenopiles</taxon>
        <taxon>Ochrophyta</taxon>
        <taxon>Dictyochophyceae</taxon>
        <taxon>Rhizochromulinales</taxon>
        <taxon>Rhizochromulina</taxon>
    </lineage>
</organism>
<reference evidence="2" key="1">
    <citation type="submission" date="2021-01" db="EMBL/GenBank/DDBJ databases">
        <authorList>
            <person name="Corre E."/>
            <person name="Pelletier E."/>
            <person name="Niang G."/>
            <person name="Scheremetjew M."/>
            <person name="Finn R."/>
            <person name="Kale V."/>
            <person name="Holt S."/>
            <person name="Cochrane G."/>
            <person name="Meng A."/>
            <person name="Brown T."/>
            <person name="Cohen L."/>
        </authorList>
    </citation>
    <scope>NUCLEOTIDE SEQUENCE</scope>
    <source>
        <strain evidence="2">CCMP1243</strain>
    </source>
</reference>
<evidence type="ECO:0000313" key="2">
    <source>
        <dbReference type="EMBL" id="CAD9708208.1"/>
    </source>
</evidence>